<accession>A0ABV2GBG2</accession>
<evidence type="ECO:0000256" key="2">
    <source>
        <dbReference type="SAM" id="MobiDB-lite"/>
    </source>
</evidence>
<dbReference type="CDD" id="cd02966">
    <property type="entry name" value="TlpA_like_family"/>
    <property type="match status" value="1"/>
</dbReference>
<dbReference type="PANTHER" id="PTHR42852:SF1">
    <property type="entry name" value="THIOREDOXIN-LIKE PROTEIN YNEN"/>
    <property type="match status" value="1"/>
</dbReference>
<protein>
    <submittedName>
        <fullName evidence="4">Thiol-disulfide isomerase/thioredoxin</fullName>
    </submittedName>
</protein>
<evidence type="ECO:0000313" key="5">
    <source>
        <dbReference type="Proteomes" id="UP001549099"/>
    </source>
</evidence>
<keyword evidence="5" id="KW-1185">Reference proteome</keyword>
<proteinExistence type="predicted"/>
<dbReference type="PANTHER" id="PTHR42852">
    <property type="entry name" value="THIOL:DISULFIDE INTERCHANGE PROTEIN DSBE"/>
    <property type="match status" value="1"/>
</dbReference>
<dbReference type="Pfam" id="PF00578">
    <property type="entry name" value="AhpC-TSA"/>
    <property type="match status" value="1"/>
</dbReference>
<gene>
    <name evidence="4" type="ORF">ABID49_001540</name>
</gene>
<evidence type="ECO:0000256" key="1">
    <source>
        <dbReference type="ARBA" id="ARBA00023157"/>
    </source>
</evidence>
<keyword evidence="4" id="KW-0413">Isomerase</keyword>
<dbReference type="GO" id="GO:0016853">
    <property type="term" value="F:isomerase activity"/>
    <property type="evidence" value="ECO:0007669"/>
    <property type="project" value="UniProtKB-KW"/>
</dbReference>
<feature type="region of interest" description="Disordered" evidence="2">
    <location>
        <begin position="35"/>
        <end position="61"/>
    </location>
</feature>
<dbReference type="EMBL" id="JBEPLW010000010">
    <property type="protein sequence ID" value="MET3575635.1"/>
    <property type="molecule type" value="Genomic_DNA"/>
</dbReference>
<name>A0ABV2GBG2_9BACL</name>
<dbReference type="InterPro" id="IPR050553">
    <property type="entry name" value="Thioredoxin_ResA/DsbE_sf"/>
</dbReference>
<reference evidence="4 5" key="1">
    <citation type="submission" date="2024-06" db="EMBL/GenBank/DDBJ databases">
        <title>Genomic Encyclopedia of Type Strains, Phase IV (KMG-IV): sequencing the most valuable type-strain genomes for metagenomic binning, comparative biology and taxonomic classification.</title>
        <authorList>
            <person name="Goeker M."/>
        </authorList>
    </citation>
    <scope>NUCLEOTIDE SEQUENCE [LARGE SCALE GENOMIC DNA]</scope>
    <source>
        <strain evidence="4 5">DSM 26128</strain>
    </source>
</reference>
<feature type="domain" description="Thioredoxin" evidence="3">
    <location>
        <begin position="61"/>
        <end position="207"/>
    </location>
</feature>
<dbReference type="InterPro" id="IPR036249">
    <property type="entry name" value="Thioredoxin-like_sf"/>
</dbReference>
<comment type="caution">
    <text evidence="4">The sequence shown here is derived from an EMBL/GenBank/DDBJ whole genome shotgun (WGS) entry which is preliminary data.</text>
</comment>
<dbReference type="InterPro" id="IPR000866">
    <property type="entry name" value="AhpC/TSA"/>
</dbReference>
<dbReference type="RefSeq" id="WP_354196962.1">
    <property type="nucleotide sequence ID" value="NZ_JBEPLW010000010.1"/>
</dbReference>
<dbReference type="InterPro" id="IPR017937">
    <property type="entry name" value="Thioredoxin_CS"/>
</dbReference>
<dbReference type="Proteomes" id="UP001549099">
    <property type="component" value="Unassembled WGS sequence"/>
</dbReference>
<organism evidence="4 5">
    <name type="scientific">Bhargavaea ullalensis</name>
    <dbReference type="NCBI Taxonomy" id="1265685"/>
    <lineage>
        <taxon>Bacteria</taxon>
        <taxon>Bacillati</taxon>
        <taxon>Bacillota</taxon>
        <taxon>Bacilli</taxon>
        <taxon>Bacillales</taxon>
        <taxon>Caryophanaceae</taxon>
        <taxon>Bhargavaea</taxon>
    </lineage>
</organism>
<dbReference type="Gene3D" id="3.40.30.10">
    <property type="entry name" value="Glutaredoxin"/>
    <property type="match status" value="1"/>
</dbReference>
<keyword evidence="1" id="KW-1015">Disulfide bond</keyword>
<dbReference type="PROSITE" id="PS00194">
    <property type="entry name" value="THIOREDOXIN_1"/>
    <property type="match status" value="1"/>
</dbReference>
<dbReference type="PROSITE" id="PS51352">
    <property type="entry name" value="THIOREDOXIN_2"/>
    <property type="match status" value="1"/>
</dbReference>
<evidence type="ECO:0000259" key="3">
    <source>
        <dbReference type="PROSITE" id="PS51352"/>
    </source>
</evidence>
<dbReference type="InterPro" id="IPR013766">
    <property type="entry name" value="Thioredoxin_domain"/>
</dbReference>
<sequence>MNKKVFGSIVALVLIGALVAIMIKNAAGDEYSGRQEQLKRELEETGQTQTGAPDEEEVIGIGPGEQAPDFTLKALDGGEMSLSDFRGKKVILNFWASWCGPCRAEMPHMENFYKKEAEELGVEVLAVNLSAAERGDEQKVMENITNFVGEFGMTFPVLLDSDGKQGDVYKAISIPTSYIIDSGGIVRQMVRGPMDEAMMRDLVNSVE</sequence>
<dbReference type="SUPFAM" id="SSF52833">
    <property type="entry name" value="Thioredoxin-like"/>
    <property type="match status" value="1"/>
</dbReference>
<evidence type="ECO:0000313" key="4">
    <source>
        <dbReference type="EMBL" id="MET3575635.1"/>
    </source>
</evidence>